<accession>A0ABD5UWY9</accession>
<organism evidence="1 2">
    <name type="scientific">Halopenitus salinus</name>
    <dbReference type="NCBI Taxonomy" id="1198295"/>
    <lineage>
        <taxon>Archaea</taxon>
        <taxon>Methanobacteriati</taxon>
        <taxon>Methanobacteriota</taxon>
        <taxon>Stenosarchaea group</taxon>
        <taxon>Halobacteria</taxon>
        <taxon>Halobacteriales</taxon>
        <taxon>Haloferacaceae</taxon>
        <taxon>Halopenitus</taxon>
    </lineage>
</organism>
<comment type="caution">
    <text evidence="1">The sequence shown here is derived from an EMBL/GenBank/DDBJ whole genome shotgun (WGS) entry which is preliminary data.</text>
</comment>
<evidence type="ECO:0000313" key="1">
    <source>
        <dbReference type="EMBL" id="MFC6893761.1"/>
    </source>
</evidence>
<gene>
    <name evidence="1" type="ORF">ACFQE9_14265</name>
</gene>
<name>A0ABD5UWY9_9EURY</name>
<dbReference type="Proteomes" id="UP001596296">
    <property type="component" value="Unassembled WGS sequence"/>
</dbReference>
<protein>
    <submittedName>
        <fullName evidence="1">Uncharacterized protein</fullName>
    </submittedName>
</protein>
<proteinExistence type="predicted"/>
<sequence>MWSNEPRTLPDWIEDAYQILVAGTPDQQPNLSHEQAQDLLLAAEEFPAEPADAEYAIERLLDSGWLYAVDGELRITDPER</sequence>
<keyword evidence="2" id="KW-1185">Reference proteome</keyword>
<reference evidence="1 2" key="1">
    <citation type="journal article" date="2019" name="Int. J. Syst. Evol. Microbiol.">
        <title>The Global Catalogue of Microorganisms (GCM) 10K type strain sequencing project: providing services to taxonomists for standard genome sequencing and annotation.</title>
        <authorList>
            <consortium name="The Broad Institute Genomics Platform"/>
            <consortium name="The Broad Institute Genome Sequencing Center for Infectious Disease"/>
            <person name="Wu L."/>
            <person name="Ma J."/>
        </authorList>
    </citation>
    <scope>NUCLEOTIDE SEQUENCE [LARGE SCALE GENOMIC DNA]</scope>
    <source>
        <strain evidence="1 2">SKJ47</strain>
    </source>
</reference>
<dbReference type="EMBL" id="JBHSXL010000012">
    <property type="protein sequence ID" value="MFC6893761.1"/>
    <property type="molecule type" value="Genomic_DNA"/>
</dbReference>
<dbReference type="AlphaFoldDB" id="A0ABD5UWY9"/>
<dbReference type="RefSeq" id="WP_379746151.1">
    <property type="nucleotide sequence ID" value="NZ_JBHSXL010000012.1"/>
</dbReference>
<evidence type="ECO:0000313" key="2">
    <source>
        <dbReference type="Proteomes" id="UP001596296"/>
    </source>
</evidence>